<dbReference type="Proteomes" id="UP001295423">
    <property type="component" value="Unassembled WGS sequence"/>
</dbReference>
<proteinExistence type="inferred from homology"/>
<keyword evidence="4 9" id="KW-0132">Cell division</keyword>
<comment type="function">
    <text evidence="9">Acts as a component of the essential kinetochore-associated NDC80 complex, which is required for chromosome segregation and spindle checkpoint activity.</text>
</comment>
<comment type="subunit">
    <text evidence="9">Component of the NDC80 complex.</text>
</comment>
<evidence type="ECO:0000256" key="7">
    <source>
        <dbReference type="ARBA" id="ARBA00023306"/>
    </source>
</evidence>
<evidence type="ECO:0000256" key="10">
    <source>
        <dbReference type="SAM" id="Coils"/>
    </source>
</evidence>
<reference evidence="12" key="1">
    <citation type="submission" date="2023-08" db="EMBL/GenBank/DDBJ databases">
        <authorList>
            <person name="Audoor S."/>
            <person name="Bilcke G."/>
        </authorList>
    </citation>
    <scope>NUCLEOTIDE SEQUENCE</scope>
</reference>
<accession>A0AAD2CAY3</accession>
<feature type="domain" description="Chromosome segregation protein Spc25 C-terminal" evidence="11">
    <location>
        <begin position="182"/>
        <end position="253"/>
    </location>
</feature>
<dbReference type="PANTHER" id="PTHR14281:SF0">
    <property type="entry name" value="KINETOCHORE PROTEIN SPC25"/>
    <property type="match status" value="1"/>
</dbReference>
<evidence type="ECO:0000256" key="1">
    <source>
        <dbReference type="ARBA" id="ARBA00004584"/>
    </source>
</evidence>
<evidence type="ECO:0000256" key="8">
    <source>
        <dbReference type="ARBA" id="ARBA00023328"/>
    </source>
</evidence>
<evidence type="ECO:0000256" key="3">
    <source>
        <dbReference type="ARBA" id="ARBA00022454"/>
    </source>
</evidence>
<dbReference type="PANTHER" id="PTHR14281">
    <property type="entry name" value="KINETOCHORE PROTEIN SPC25-RELATED"/>
    <property type="match status" value="1"/>
</dbReference>
<keyword evidence="5 9" id="KW-0498">Mitosis</keyword>
<dbReference type="GO" id="GO:0007059">
    <property type="term" value="P:chromosome segregation"/>
    <property type="evidence" value="ECO:0007669"/>
    <property type="project" value="InterPro"/>
</dbReference>
<keyword evidence="9" id="KW-0995">Kinetochore</keyword>
<keyword evidence="3 9" id="KW-0158">Chromosome</keyword>
<evidence type="ECO:0000256" key="6">
    <source>
        <dbReference type="ARBA" id="ARBA00023054"/>
    </source>
</evidence>
<dbReference type="EMBL" id="CAKOGP040000001">
    <property type="protein sequence ID" value="CAJ1914797.1"/>
    <property type="molecule type" value="Genomic_DNA"/>
</dbReference>
<keyword evidence="9" id="KW-0539">Nucleus</keyword>
<keyword evidence="6 10" id="KW-0175">Coiled coil</keyword>
<keyword evidence="8 9" id="KW-0137">Centromere</keyword>
<dbReference type="AlphaFoldDB" id="A0AAD2CAY3"/>
<evidence type="ECO:0000259" key="11">
    <source>
        <dbReference type="Pfam" id="PF08234"/>
    </source>
</evidence>
<evidence type="ECO:0000256" key="4">
    <source>
        <dbReference type="ARBA" id="ARBA00022618"/>
    </source>
</evidence>
<dbReference type="GO" id="GO:0031262">
    <property type="term" value="C:Ndc80 complex"/>
    <property type="evidence" value="ECO:0007669"/>
    <property type="project" value="InterPro"/>
</dbReference>
<dbReference type="GO" id="GO:0051301">
    <property type="term" value="P:cell division"/>
    <property type="evidence" value="ECO:0007669"/>
    <property type="project" value="UniProtKB-UniRule"/>
</dbReference>
<dbReference type="Gene3D" id="3.30.457.50">
    <property type="entry name" value="Chromosome segregation protein Spc25"/>
    <property type="match status" value="1"/>
</dbReference>
<evidence type="ECO:0000256" key="5">
    <source>
        <dbReference type="ARBA" id="ARBA00022776"/>
    </source>
</evidence>
<protein>
    <recommendedName>
        <fullName evidence="9">Kinetochore protein SPC25</fullName>
    </recommendedName>
</protein>
<keyword evidence="13" id="KW-1185">Reference proteome</keyword>
<keyword evidence="7 9" id="KW-0131">Cell cycle</keyword>
<dbReference type="InterPro" id="IPR045143">
    <property type="entry name" value="Spc25"/>
</dbReference>
<evidence type="ECO:0000313" key="12">
    <source>
        <dbReference type="EMBL" id="CAJ1914797.1"/>
    </source>
</evidence>
<feature type="coiled-coil region" evidence="10">
    <location>
        <begin position="45"/>
        <end position="148"/>
    </location>
</feature>
<sequence length="265" mass="30959">MPPRAEEFQPGNEFATLPRTGFTFSLLETIEASKSKMDRWVDIQKAKIEEEAADYDRKLKEEQQEIDDLVAKIATAQSERGLKMNPDEDENQTANILNKKALLELQKQEIESKIHKLETECRNRTKRIEEISLENEKQRLRAEEARSLKNRVLEAKQTTVDDLTRGILYYKYLGLDFEKTEGENELRFIFTQLDPEVPTRQFSFVLQVDRNDKYEISNCEPSVDAIVLVDVTHRLNRADDYMYLAQRMRQAFVETLGHPQDVHSC</sequence>
<dbReference type="InterPro" id="IPR013255">
    <property type="entry name" value="Spc25_C"/>
</dbReference>
<gene>
    <name evidence="12" type="ORF">CYCCA115_LOCUS698</name>
</gene>
<dbReference type="CDD" id="cd23784">
    <property type="entry name" value="RWD_Spc25"/>
    <property type="match status" value="1"/>
</dbReference>
<dbReference type="GO" id="GO:0005634">
    <property type="term" value="C:nucleus"/>
    <property type="evidence" value="ECO:0007669"/>
    <property type="project" value="UniProtKB-SubCell"/>
</dbReference>
<comment type="subcellular location">
    <subcellularLocation>
        <location evidence="1">Chromosome</location>
        <location evidence="1">Centromere</location>
    </subcellularLocation>
    <subcellularLocation>
        <location evidence="9">Nucleus</location>
    </subcellularLocation>
    <subcellularLocation>
        <location evidence="9">Chromosome</location>
        <location evidence="9">Centromere</location>
        <location evidence="9">Kinetochore</location>
    </subcellularLocation>
</comment>
<organism evidence="12 13">
    <name type="scientific">Cylindrotheca closterium</name>
    <dbReference type="NCBI Taxonomy" id="2856"/>
    <lineage>
        <taxon>Eukaryota</taxon>
        <taxon>Sar</taxon>
        <taxon>Stramenopiles</taxon>
        <taxon>Ochrophyta</taxon>
        <taxon>Bacillariophyta</taxon>
        <taxon>Bacillariophyceae</taxon>
        <taxon>Bacillariophycidae</taxon>
        <taxon>Bacillariales</taxon>
        <taxon>Bacillariaceae</taxon>
        <taxon>Cylindrotheca</taxon>
    </lineage>
</organism>
<name>A0AAD2CAY3_9STRA</name>
<dbReference type="Pfam" id="PF08234">
    <property type="entry name" value="Spindle_Spc25"/>
    <property type="match status" value="1"/>
</dbReference>
<evidence type="ECO:0000256" key="9">
    <source>
        <dbReference type="RuleBase" id="RU367150"/>
    </source>
</evidence>
<evidence type="ECO:0000313" key="13">
    <source>
        <dbReference type="Proteomes" id="UP001295423"/>
    </source>
</evidence>
<comment type="similarity">
    <text evidence="2 9">Belongs to the SPC25 family.</text>
</comment>
<evidence type="ECO:0000256" key="2">
    <source>
        <dbReference type="ARBA" id="ARBA00006379"/>
    </source>
</evidence>
<comment type="caution">
    <text evidence="12">The sequence shown here is derived from an EMBL/GenBank/DDBJ whole genome shotgun (WGS) entry which is preliminary data.</text>
</comment>